<comment type="similarity">
    <text evidence="8">Belongs to the binding-protein-dependent transport system permease family.</text>
</comment>
<dbReference type="Proteomes" id="UP000240509">
    <property type="component" value="Unassembled WGS sequence"/>
</dbReference>
<name>A0A2T4U576_9BACI</name>
<evidence type="ECO:0000256" key="7">
    <source>
        <dbReference type="ARBA" id="ARBA00023136"/>
    </source>
</evidence>
<feature type="transmembrane region" description="Helical" evidence="8">
    <location>
        <begin position="98"/>
        <end position="122"/>
    </location>
</feature>
<dbReference type="PANTHER" id="PTHR43357:SF4">
    <property type="entry name" value="INNER MEMBRANE ABC TRANSPORTER PERMEASE PROTEIN YDCV"/>
    <property type="match status" value="1"/>
</dbReference>
<dbReference type="CDD" id="cd06261">
    <property type="entry name" value="TM_PBP2"/>
    <property type="match status" value="1"/>
</dbReference>
<keyword evidence="11" id="KW-1185">Reference proteome</keyword>
<proteinExistence type="inferred from homology"/>
<evidence type="ECO:0000313" key="11">
    <source>
        <dbReference type="Proteomes" id="UP000240509"/>
    </source>
</evidence>
<comment type="caution">
    <text evidence="10">The sequence shown here is derived from an EMBL/GenBank/DDBJ whole genome shotgun (WGS) entry which is preliminary data.</text>
</comment>
<gene>
    <name evidence="10" type="ORF">C6Y45_10985</name>
</gene>
<feature type="transmembrane region" description="Helical" evidence="8">
    <location>
        <begin position="128"/>
        <end position="147"/>
    </location>
</feature>
<dbReference type="PROSITE" id="PS50928">
    <property type="entry name" value="ABC_TM1"/>
    <property type="match status" value="1"/>
</dbReference>
<dbReference type="GO" id="GO:0005886">
    <property type="term" value="C:plasma membrane"/>
    <property type="evidence" value="ECO:0007669"/>
    <property type="project" value="UniProtKB-SubCell"/>
</dbReference>
<dbReference type="Gene3D" id="1.10.3720.10">
    <property type="entry name" value="MetI-like"/>
    <property type="match status" value="1"/>
</dbReference>
<dbReference type="SUPFAM" id="SSF161098">
    <property type="entry name" value="MetI-like"/>
    <property type="match status" value="1"/>
</dbReference>
<keyword evidence="5 8" id="KW-0812">Transmembrane</keyword>
<dbReference type="OrthoDB" id="9782004at2"/>
<dbReference type="GO" id="GO:0055085">
    <property type="term" value="P:transmembrane transport"/>
    <property type="evidence" value="ECO:0007669"/>
    <property type="project" value="InterPro"/>
</dbReference>
<evidence type="ECO:0000256" key="6">
    <source>
        <dbReference type="ARBA" id="ARBA00022989"/>
    </source>
</evidence>
<keyword evidence="4" id="KW-0997">Cell inner membrane</keyword>
<sequence>MRYRLREQFFWIIACIFFLSPVFLLLIISFTGMWRPDESITFRTNSWQTLFTEPNILEATFWSAWIGLTVVLLNLMIAVPAGKAVVYYSFKGKPLVEALFLAPILLPVLLIAMGTHILMIRLGLADTWLGVMLIHLVPTLPYSIKIVTNTYRQLESRWLEQAEVLGAGALRRFITIELPFLKPAVRSVVFLVIVISLSQYAITAIIGGGEVLTLAMVFFPFMDTADTSLMAAFSLWFAVLPLVLYTFVEFCLLFVPYRGKYWRNHS</sequence>
<keyword evidence="2 8" id="KW-0813">Transport</keyword>
<evidence type="ECO:0000256" key="4">
    <source>
        <dbReference type="ARBA" id="ARBA00022519"/>
    </source>
</evidence>
<comment type="subcellular location">
    <subcellularLocation>
        <location evidence="1">Cell inner membrane</location>
        <topology evidence="1">Multi-pass membrane protein</topology>
    </subcellularLocation>
    <subcellularLocation>
        <location evidence="8">Cell membrane</location>
        <topology evidence="8">Multi-pass membrane protein</topology>
    </subcellularLocation>
</comment>
<keyword evidence="6 8" id="KW-1133">Transmembrane helix</keyword>
<dbReference type="InterPro" id="IPR035906">
    <property type="entry name" value="MetI-like_sf"/>
</dbReference>
<dbReference type="EMBL" id="PZJJ01000017">
    <property type="protein sequence ID" value="PTL38557.1"/>
    <property type="molecule type" value="Genomic_DNA"/>
</dbReference>
<feature type="transmembrane region" description="Helical" evidence="8">
    <location>
        <begin position="62"/>
        <end position="86"/>
    </location>
</feature>
<dbReference type="Pfam" id="PF00528">
    <property type="entry name" value="BPD_transp_1"/>
    <property type="match status" value="1"/>
</dbReference>
<feature type="transmembrane region" description="Helical" evidence="8">
    <location>
        <begin position="188"/>
        <end position="221"/>
    </location>
</feature>
<evidence type="ECO:0000256" key="3">
    <source>
        <dbReference type="ARBA" id="ARBA00022475"/>
    </source>
</evidence>
<dbReference type="AlphaFoldDB" id="A0A2T4U576"/>
<evidence type="ECO:0000256" key="2">
    <source>
        <dbReference type="ARBA" id="ARBA00022448"/>
    </source>
</evidence>
<dbReference type="RefSeq" id="WP_107585262.1">
    <property type="nucleotide sequence ID" value="NZ_PZJJ01000017.1"/>
</dbReference>
<keyword evidence="3" id="KW-1003">Cell membrane</keyword>
<reference evidence="10 11" key="1">
    <citation type="submission" date="2018-03" db="EMBL/GenBank/DDBJ databases">
        <title>Alkalicoccus saliphilus sp. nov., isolated from a mineral pool.</title>
        <authorList>
            <person name="Zhao B."/>
        </authorList>
    </citation>
    <scope>NUCLEOTIDE SEQUENCE [LARGE SCALE GENOMIC DNA]</scope>
    <source>
        <strain evidence="10 11">6AG</strain>
    </source>
</reference>
<evidence type="ECO:0000256" key="5">
    <source>
        <dbReference type="ARBA" id="ARBA00022692"/>
    </source>
</evidence>
<dbReference type="PANTHER" id="PTHR43357">
    <property type="entry name" value="INNER MEMBRANE ABC TRANSPORTER PERMEASE PROTEIN YDCV"/>
    <property type="match status" value="1"/>
</dbReference>
<protein>
    <submittedName>
        <fullName evidence="10">ABC transporter permease</fullName>
    </submittedName>
</protein>
<evidence type="ECO:0000256" key="1">
    <source>
        <dbReference type="ARBA" id="ARBA00004429"/>
    </source>
</evidence>
<dbReference type="InterPro" id="IPR000515">
    <property type="entry name" value="MetI-like"/>
</dbReference>
<accession>A0A2T4U576</accession>
<feature type="transmembrane region" description="Helical" evidence="8">
    <location>
        <begin position="233"/>
        <end position="255"/>
    </location>
</feature>
<keyword evidence="7 8" id="KW-0472">Membrane</keyword>
<organism evidence="10 11">
    <name type="scientific">Alkalicoccus saliphilus</name>
    <dbReference type="NCBI Taxonomy" id="200989"/>
    <lineage>
        <taxon>Bacteria</taxon>
        <taxon>Bacillati</taxon>
        <taxon>Bacillota</taxon>
        <taxon>Bacilli</taxon>
        <taxon>Bacillales</taxon>
        <taxon>Bacillaceae</taxon>
        <taxon>Alkalicoccus</taxon>
    </lineage>
</organism>
<feature type="transmembrane region" description="Helical" evidence="8">
    <location>
        <begin position="9"/>
        <end position="34"/>
    </location>
</feature>
<feature type="domain" description="ABC transmembrane type-1" evidence="9">
    <location>
        <begin position="60"/>
        <end position="248"/>
    </location>
</feature>
<evidence type="ECO:0000256" key="8">
    <source>
        <dbReference type="RuleBase" id="RU363032"/>
    </source>
</evidence>
<evidence type="ECO:0000313" key="10">
    <source>
        <dbReference type="EMBL" id="PTL38557.1"/>
    </source>
</evidence>
<evidence type="ECO:0000259" key="9">
    <source>
        <dbReference type="PROSITE" id="PS50928"/>
    </source>
</evidence>